<dbReference type="InterPro" id="IPR013559">
    <property type="entry name" value="YheO"/>
</dbReference>
<comment type="caution">
    <text evidence="3">The sequence shown here is derived from an EMBL/GenBank/DDBJ whole genome shotgun (WGS) entry which is preliminary data.</text>
</comment>
<dbReference type="PANTHER" id="PTHR35568">
    <property type="entry name" value="TRANSCRIPTIONAL REGULATOR DAUR"/>
    <property type="match status" value="1"/>
</dbReference>
<dbReference type="PANTHER" id="PTHR35568:SF1">
    <property type="entry name" value="TRANSCRIPTIONAL REGULATOR DAUR"/>
    <property type="match status" value="1"/>
</dbReference>
<dbReference type="InterPro" id="IPR039446">
    <property type="entry name" value="DauR-like"/>
</dbReference>
<name>A0A644TNY5_9ZZZZ</name>
<protein>
    <submittedName>
        <fullName evidence="3">Transcriptional regulator DauR</fullName>
    </submittedName>
</protein>
<evidence type="ECO:0000259" key="2">
    <source>
        <dbReference type="Pfam" id="PF13309"/>
    </source>
</evidence>
<organism evidence="3">
    <name type="scientific">bioreactor metagenome</name>
    <dbReference type="NCBI Taxonomy" id="1076179"/>
    <lineage>
        <taxon>unclassified sequences</taxon>
        <taxon>metagenomes</taxon>
        <taxon>ecological metagenomes</taxon>
    </lineage>
</organism>
<reference evidence="3" key="1">
    <citation type="submission" date="2019-08" db="EMBL/GenBank/DDBJ databases">
        <authorList>
            <person name="Kucharzyk K."/>
            <person name="Murdoch R.W."/>
            <person name="Higgins S."/>
            <person name="Loffler F."/>
        </authorList>
    </citation>
    <scope>NUCLEOTIDE SEQUENCE</scope>
</reference>
<proteinExistence type="predicted"/>
<dbReference type="Pfam" id="PF08348">
    <property type="entry name" value="PAS_6"/>
    <property type="match status" value="1"/>
</dbReference>
<feature type="domain" description="YheO-like" evidence="1">
    <location>
        <begin position="8"/>
        <end position="118"/>
    </location>
</feature>
<dbReference type="EMBL" id="VSSQ01000040">
    <property type="protein sequence ID" value="MPL68137.1"/>
    <property type="molecule type" value="Genomic_DNA"/>
</dbReference>
<feature type="domain" description="Transcriptional regulator DauR-like HTH" evidence="2">
    <location>
        <begin position="144"/>
        <end position="205"/>
    </location>
</feature>
<dbReference type="InterPro" id="IPR039445">
    <property type="entry name" value="DauR-like_HTH"/>
</dbReference>
<dbReference type="AlphaFoldDB" id="A0A644TNY5"/>
<dbReference type="Pfam" id="PF13309">
    <property type="entry name" value="HTH_22"/>
    <property type="match status" value="1"/>
</dbReference>
<sequence length="228" mass="25364">MNEIHPNLKIYISVANTVQATVGPHCEVILHDLSHPEHSIIYIAGNITNRQVGAPVTDLVLGQLRHHGDDCADIINYLTATNDGKTLRSSTMFIRNASQEIIGCLCINIDITVMLSLKDFLENNLSIEHTSNTENFTNNVSEVINNIIKSTLDHYHIPVIILPKEEKLTIVRQLDSKGIFLVKGSVELVASTLGVSRYSIYNYLDEVRGQKQHKVRLDSDGVLTPPES</sequence>
<evidence type="ECO:0000259" key="1">
    <source>
        <dbReference type="Pfam" id="PF08348"/>
    </source>
</evidence>
<accession>A0A644TNY5</accession>
<gene>
    <name evidence="3" type="primary">dauR_2</name>
    <name evidence="3" type="ORF">SDC9_13850</name>
</gene>
<evidence type="ECO:0000313" key="3">
    <source>
        <dbReference type="EMBL" id="MPL68137.1"/>
    </source>
</evidence>